<dbReference type="AlphaFoldDB" id="Q01SA0"/>
<dbReference type="EMBL" id="CP000473">
    <property type="protein sequence ID" value="ABJ87470.1"/>
    <property type="molecule type" value="Genomic_DNA"/>
</dbReference>
<dbReference type="PANTHER" id="PTHR43737">
    <property type="entry name" value="BLL7424 PROTEIN"/>
    <property type="match status" value="1"/>
</dbReference>
<dbReference type="HOGENOM" id="CLU_035908_0_0_0"/>
<evidence type="ECO:0008006" key="2">
    <source>
        <dbReference type="Google" id="ProtNLM"/>
    </source>
</evidence>
<dbReference type="KEGG" id="sus:Acid_6548"/>
<dbReference type="STRING" id="234267.Acid_6548"/>
<gene>
    <name evidence="1" type="ordered locus">Acid_6548</name>
</gene>
<protein>
    <recommendedName>
        <fullName evidence="2">Sulfatase</fullName>
    </recommendedName>
</protein>
<reference evidence="1" key="1">
    <citation type="submission" date="2006-10" db="EMBL/GenBank/DDBJ databases">
        <title>Complete sequence of Solibacter usitatus Ellin6076.</title>
        <authorList>
            <consortium name="US DOE Joint Genome Institute"/>
            <person name="Copeland A."/>
            <person name="Lucas S."/>
            <person name="Lapidus A."/>
            <person name="Barry K."/>
            <person name="Detter J.C."/>
            <person name="Glavina del Rio T."/>
            <person name="Hammon N."/>
            <person name="Israni S."/>
            <person name="Dalin E."/>
            <person name="Tice H."/>
            <person name="Pitluck S."/>
            <person name="Thompson L.S."/>
            <person name="Brettin T."/>
            <person name="Bruce D."/>
            <person name="Han C."/>
            <person name="Tapia R."/>
            <person name="Gilna P."/>
            <person name="Schmutz J."/>
            <person name="Larimer F."/>
            <person name="Land M."/>
            <person name="Hauser L."/>
            <person name="Kyrpides N."/>
            <person name="Mikhailova N."/>
            <person name="Janssen P.H."/>
            <person name="Kuske C.R."/>
            <person name="Richardson P."/>
        </authorList>
    </citation>
    <scope>NUCLEOTIDE SEQUENCE</scope>
    <source>
        <strain evidence="1">Ellin6076</strain>
    </source>
</reference>
<accession>Q01SA0</accession>
<name>Q01SA0_SOLUE</name>
<dbReference type="Pfam" id="PF07394">
    <property type="entry name" value="DUF1501"/>
    <property type="match status" value="1"/>
</dbReference>
<dbReference type="eggNOG" id="COG4102">
    <property type="taxonomic scope" value="Bacteria"/>
</dbReference>
<dbReference type="InterPro" id="IPR017850">
    <property type="entry name" value="Alkaline_phosphatase_core_sf"/>
</dbReference>
<evidence type="ECO:0000313" key="1">
    <source>
        <dbReference type="EMBL" id="ABJ87470.1"/>
    </source>
</evidence>
<dbReference type="InterPro" id="IPR010869">
    <property type="entry name" value="DUF1501"/>
</dbReference>
<dbReference type="InParanoid" id="Q01SA0"/>
<dbReference type="OrthoDB" id="9783759at2"/>
<dbReference type="SUPFAM" id="SSF53649">
    <property type="entry name" value="Alkaline phosphatase-like"/>
    <property type="match status" value="1"/>
</dbReference>
<proteinExistence type="predicted"/>
<dbReference type="PANTHER" id="PTHR43737:SF1">
    <property type="entry name" value="DUF1501 DOMAIN-CONTAINING PROTEIN"/>
    <property type="match status" value="1"/>
</dbReference>
<dbReference type="Gene3D" id="3.40.720.10">
    <property type="entry name" value="Alkaline Phosphatase, subunit A"/>
    <property type="match status" value="1"/>
</dbReference>
<organism evidence="1">
    <name type="scientific">Solibacter usitatus (strain Ellin6076)</name>
    <dbReference type="NCBI Taxonomy" id="234267"/>
    <lineage>
        <taxon>Bacteria</taxon>
        <taxon>Pseudomonadati</taxon>
        <taxon>Acidobacteriota</taxon>
        <taxon>Terriglobia</taxon>
        <taxon>Bryobacterales</taxon>
        <taxon>Solibacteraceae</taxon>
        <taxon>Candidatus Solibacter</taxon>
    </lineage>
</organism>
<sequence>MDREEFLKIQSRRKFFRECAGGIGTVALAQLLASEGRAGTPEQNPLAPRKPHFAPKAKNVIFMFMEGGPSQLDLFDPKPELRKWHGKPLPAEMTKDLRLAFTKPNAAVLASPRTFTPHGKSGIEFSDFIPNIGSCADDLCLVRSMYTDAFNHHPGQLLLFGGSIQVGRPTMGAWVLYGLGSESQNLPGFVVLSSGVGTSGGSSNWSSGFLPSTYQGVVLRSAGDPVLYLSNPPGVTREMQRAGLDTLKDLNEEHYAATGDLEIAARISSYELGFRMQMAGPELLDFSKESAATLAMYGVNEEPTKQFATNCLLARRMVERGVRFVMLNHASWDDHTELNKKLKKNCDIADKPTAALIKDLKQRGMLDDTLVVWAGEFGRTPMVEIRNPRDAENGGRDHHPLAYSLFLAGGGIKGGTIVGKTDELCMTVTEDKVHVHDLQATLLHCLGLEHTRLTFHHMGRDFRLTDVEGKVVSKMLA</sequence>